<feature type="domain" description="Rhodopsin" evidence="8">
    <location>
        <begin position="56"/>
        <end position="270"/>
    </location>
</feature>
<feature type="transmembrane region" description="Helical" evidence="7">
    <location>
        <begin position="149"/>
        <end position="176"/>
    </location>
</feature>
<dbReference type="PANTHER" id="PTHR33048:SF124">
    <property type="entry name" value="INTEGRAL MEMBRANE PROTEIN"/>
    <property type="match status" value="1"/>
</dbReference>
<feature type="transmembrane region" description="Helical" evidence="7">
    <location>
        <begin position="36"/>
        <end position="53"/>
    </location>
</feature>
<name>A0ABR2IIV7_9PEZI</name>
<evidence type="ECO:0000256" key="1">
    <source>
        <dbReference type="ARBA" id="ARBA00004141"/>
    </source>
</evidence>
<evidence type="ECO:0000259" key="8">
    <source>
        <dbReference type="Pfam" id="PF20684"/>
    </source>
</evidence>
<keyword evidence="2 7" id="KW-0812">Transmembrane</keyword>
<comment type="caution">
    <text evidence="9">The sequence shown here is derived from an EMBL/GenBank/DDBJ whole genome shotgun (WGS) entry which is preliminary data.</text>
</comment>
<evidence type="ECO:0000256" key="7">
    <source>
        <dbReference type="SAM" id="Phobius"/>
    </source>
</evidence>
<proteinExistence type="inferred from homology"/>
<feature type="transmembrane region" description="Helical" evidence="7">
    <location>
        <begin position="230"/>
        <end position="255"/>
    </location>
</feature>
<dbReference type="InterPro" id="IPR052337">
    <property type="entry name" value="SAT4-like"/>
</dbReference>
<organism evidence="9 10">
    <name type="scientific">Apiospora arundinis</name>
    <dbReference type="NCBI Taxonomy" id="335852"/>
    <lineage>
        <taxon>Eukaryota</taxon>
        <taxon>Fungi</taxon>
        <taxon>Dikarya</taxon>
        <taxon>Ascomycota</taxon>
        <taxon>Pezizomycotina</taxon>
        <taxon>Sordariomycetes</taxon>
        <taxon>Xylariomycetidae</taxon>
        <taxon>Amphisphaeriales</taxon>
        <taxon>Apiosporaceae</taxon>
        <taxon>Apiospora</taxon>
    </lineage>
</organism>
<dbReference type="EMBL" id="JAPCWZ010000005">
    <property type="protein sequence ID" value="KAK8863461.1"/>
    <property type="molecule type" value="Genomic_DNA"/>
</dbReference>
<feature type="transmembrane region" description="Helical" evidence="7">
    <location>
        <begin position="116"/>
        <end position="137"/>
    </location>
</feature>
<feature type="region of interest" description="Disordered" evidence="6">
    <location>
        <begin position="332"/>
        <end position="367"/>
    </location>
</feature>
<evidence type="ECO:0000256" key="2">
    <source>
        <dbReference type="ARBA" id="ARBA00022692"/>
    </source>
</evidence>
<dbReference type="PANTHER" id="PTHR33048">
    <property type="entry name" value="PTH11-LIKE INTEGRAL MEMBRANE PROTEIN (AFU_ORTHOLOGUE AFUA_5G11245)"/>
    <property type="match status" value="1"/>
</dbReference>
<evidence type="ECO:0000256" key="5">
    <source>
        <dbReference type="ARBA" id="ARBA00038359"/>
    </source>
</evidence>
<evidence type="ECO:0000256" key="3">
    <source>
        <dbReference type="ARBA" id="ARBA00022989"/>
    </source>
</evidence>
<keyword evidence="4 7" id="KW-0472">Membrane</keyword>
<feature type="transmembrane region" description="Helical" evidence="7">
    <location>
        <begin position="196"/>
        <end position="218"/>
    </location>
</feature>
<dbReference type="Proteomes" id="UP001390339">
    <property type="component" value="Unassembled WGS sequence"/>
</dbReference>
<evidence type="ECO:0000256" key="4">
    <source>
        <dbReference type="ARBA" id="ARBA00023136"/>
    </source>
</evidence>
<protein>
    <submittedName>
        <fullName evidence="9">Integral membrane protein</fullName>
    </submittedName>
</protein>
<dbReference type="Pfam" id="PF20684">
    <property type="entry name" value="Fung_rhodopsin"/>
    <property type="match status" value="1"/>
</dbReference>
<gene>
    <name evidence="9" type="ORF">PGQ11_009696</name>
</gene>
<evidence type="ECO:0000313" key="9">
    <source>
        <dbReference type="EMBL" id="KAK8863461.1"/>
    </source>
</evidence>
<evidence type="ECO:0000256" key="6">
    <source>
        <dbReference type="SAM" id="MobiDB-lite"/>
    </source>
</evidence>
<dbReference type="InterPro" id="IPR049326">
    <property type="entry name" value="Rhodopsin_dom_fungi"/>
</dbReference>
<comment type="similarity">
    <text evidence="5">Belongs to the SAT4 family.</text>
</comment>
<feature type="transmembrane region" description="Helical" evidence="7">
    <location>
        <begin position="74"/>
        <end position="96"/>
    </location>
</feature>
<reference evidence="9 10" key="1">
    <citation type="journal article" date="2024" name="IMA Fungus">
        <title>Apiospora arundinis, a panoply of carbohydrate-active enzymes and secondary metabolites.</title>
        <authorList>
            <person name="Sorensen T."/>
            <person name="Petersen C."/>
            <person name="Muurmann A.T."/>
            <person name="Christiansen J.V."/>
            <person name="Brundto M.L."/>
            <person name="Overgaard C.K."/>
            <person name="Boysen A.T."/>
            <person name="Wollenberg R.D."/>
            <person name="Larsen T.O."/>
            <person name="Sorensen J.L."/>
            <person name="Nielsen K.L."/>
            <person name="Sondergaard T.E."/>
        </authorList>
    </citation>
    <scope>NUCLEOTIDE SEQUENCE [LARGE SCALE GENOMIC DNA]</scope>
    <source>
        <strain evidence="9 10">AAU 773</strain>
    </source>
</reference>
<accession>A0ABR2IIV7</accession>
<sequence length="446" mass="49216">MPRREMLEANGVATALPAPGGYIVDLDHPQSQAHVVIYWVAAAGNALALMFVAQHLYTKVVLLKNFRLEDISLFLAWIISVGIQTILVYMFTVGILGVHMWEMPVNQYSFYKVMELVVAVTYAPCVGLAKLSLLLYYRRLSPQTWLGWVVVATMVIVVGCSLGTSFSLVFGCNPIARSWDMTVKGGTCIDRDALHLATVVLNMATSLVILGLPIPVVASWKMTNLQRAGLLVIFAIGSLTVATSVLRLVVLLPALPDKDQTWSMAYSYMVSRTRKPLAREPRPDKSCSEILTDRNCDPKWICVEANLLIICAALPTLGRFFQQVAPSLLGHGGNDLNHDDDGAGDGDGPRPSRPRDAGTAKSGGKRQHRHYNQFSEFPEHPMRSLHGVDLRPDEIQMVETRAGANSRCSRMWEARPNKSDGDSEKAIFQTWTMTVTYQTRDGGGIE</sequence>
<feature type="compositionally biased region" description="Basic and acidic residues" evidence="6">
    <location>
        <begin position="336"/>
        <end position="358"/>
    </location>
</feature>
<keyword evidence="10" id="KW-1185">Reference proteome</keyword>
<evidence type="ECO:0000313" key="10">
    <source>
        <dbReference type="Proteomes" id="UP001390339"/>
    </source>
</evidence>
<comment type="subcellular location">
    <subcellularLocation>
        <location evidence="1">Membrane</location>
        <topology evidence="1">Multi-pass membrane protein</topology>
    </subcellularLocation>
</comment>
<keyword evidence="3 7" id="KW-1133">Transmembrane helix</keyword>